<dbReference type="KEGG" id="cmd:B841_08070"/>
<dbReference type="Proteomes" id="UP000015388">
    <property type="component" value="Chromosome"/>
</dbReference>
<accession>S5SVM0</accession>
<feature type="region of interest" description="Disordered" evidence="1">
    <location>
        <begin position="1"/>
        <end position="29"/>
    </location>
</feature>
<dbReference type="EMBL" id="CP003924">
    <property type="protein sequence ID" value="AGS35087.1"/>
    <property type="molecule type" value="Genomic_DNA"/>
</dbReference>
<protein>
    <submittedName>
        <fullName evidence="2">Uncharacterized protein</fullName>
    </submittedName>
</protein>
<feature type="compositionally biased region" description="Polar residues" evidence="1">
    <location>
        <begin position="1"/>
        <end position="17"/>
    </location>
</feature>
<gene>
    <name evidence="2" type="ORF">B841_08070</name>
</gene>
<organism evidence="2 3">
    <name type="scientific">Corynebacterium maris DSM 45190</name>
    <dbReference type="NCBI Taxonomy" id="1224163"/>
    <lineage>
        <taxon>Bacteria</taxon>
        <taxon>Bacillati</taxon>
        <taxon>Actinomycetota</taxon>
        <taxon>Actinomycetes</taxon>
        <taxon>Mycobacteriales</taxon>
        <taxon>Corynebacteriaceae</taxon>
        <taxon>Corynebacterium</taxon>
    </lineage>
</organism>
<keyword evidence="3" id="KW-1185">Reference proteome</keyword>
<evidence type="ECO:0000313" key="2">
    <source>
        <dbReference type="EMBL" id="AGS35087.1"/>
    </source>
</evidence>
<name>S5SVM0_9CORY</name>
<evidence type="ECO:0000256" key="1">
    <source>
        <dbReference type="SAM" id="MobiDB-lite"/>
    </source>
</evidence>
<reference evidence="2 3" key="1">
    <citation type="submission" date="2012-11" db="EMBL/GenBank/DDBJ databases">
        <title>The complete genome sequence of Corynebacterium maris Coryn-1 (=DSM 45190).</title>
        <authorList>
            <person name="Schaffert L."/>
            <person name="Albersmeier A."/>
            <person name="Kalinowski J."/>
            <person name="Ruckert C."/>
        </authorList>
    </citation>
    <scope>NUCLEOTIDE SEQUENCE [LARGE SCALE GENOMIC DNA]</scope>
    <source>
        <strain evidence="3">Coryn-1</strain>
    </source>
</reference>
<evidence type="ECO:0000313" key="3">
    <source>
        <dbReference type="Proteomes" id="UP000015388"/>
    </source>
</evidence>
<dbReference type="AlphaFoldDB" id="S5SVM0"/>
<proteinExistence type="predicted"/>
<dbReference type="HOGENOM" id="CLU_2842374_0_0_11"/>
<sequence>MSAGTIYQDTPQRSLSQPRVFASGAADRPKNGRCQAAAVQVAGAAAGVSAGGHRHPGMHKAAPFG</sequence>